<sequence length="285" mass="31357">MVQPRAPILLFPLNHPFIPILTNCTFLLHKSIKAQITSYKYGHTITSMPVKHARISIYSKSYSFAGTSISITKILLPITLLISLVMSFAVSKWSSLHTNNFFKYPFIAVSLALLAYIIFVEVQKFICGDSKKNKSAESAFVMYGLIILAVVAVVYTFINHYEQIPMLPALGFLLTNVSSLLTGSPGVISLVLNILLALVCAYVAYAQSSTPYHLIGVASILIMIAFGIKVSFFNAEGDSKKKNGDDAMKYITALIALVSAVLFVYGMANSRYFYNAFFAVEPNSV</sequence>
<feature type="transmembrane region" description="Helical" evidence="1">
    <location>
        <begin position="188"/>
        <end position="206"/>
    </location>
</feature>
<feature type="transmembrane region" description="Helical" evidence="1">
    <location>
        <begin position="101"/>
        <end position="119"/>
    </location>
</feature>
<dbReference type="InParanoid" id="L2GTF2"/>
<keyword evidence="3" id="KW-1185">Reference proteome</keyword>
<feature type="transmembrane region" description="Helical" evidence="1">
    <location>
        <begin position="247"/>
        <end position="268"/>
    </location>
</feature>
<organism evidence="2 3">
    <name type="scientific">Vavraia culicis (isolate floridensis)</name>
    <name type="common">Microsporidian parasite</name>
    <dbReference type="NCBI Taxonomy" id="948595"/>
    <lineage>
        <taxon>Eukaryota</taxon>
        <taxon>Fungi</taxon>
        <taxon>Fungi incertae sedis</taxon>
        <taxon>Microsporidia</taxon>
        <taxon>Pleistophoridae</taxon>
        <taxon>Vavraia</taxon>
    </lineage>
</organism>
<dbReference type="Proteomes" id="UP000011081">
    <property type="component" value="Unassembled WGS sequence"/>
</dbReference>
<evidence type="ECO:0000313" key="3">
    <source>
        <dbReference type="Proteomes" id="UP000011081"/>
    </source>
</evidence>
<dbReference type="GeneID" id="19879431"/>
<dbReference type="OrthoDB" id="10501636at2759"/>
<dbReference type="AlphaFoldDB" id="L2GTF2"/>
<protein>
    <submittedName>
        <fullName evidence="2">Uncharacterized protein</fullName>
    </submittedName>
</protein>
<keyword evidence="1" id="KW-1133">Transmembrane helix</keyword>
<evidence type="ECO:0000256" key="1">
    <source>
        <dbReference type="SAM" id="Phobius"/>
    </source>
</evidence>
<feature type="transmembrane region" description="Helical" evidence="1">
    <location>
        <begin position="64"/>
        <end position="89"/>
    </location>
</feature>
<dbReference type="HOGENOM" id="CLU_1171328_0_0_1"/>
<keyword evidence="1" id="KW-0472">Membrane</keyword>
<evidence type="ECO:0000313" key="2">
    <source>
        <dbReference type="EMBL" id="ELA46936.1"/>
    </source>
</evidence>
<dbReference type="EMBL" id="GL877428">
    <property type="protein sequence ID" value="ELA46936.1"/>
    <property type="molecule type" value="Genomic_DNA"/>
</dbReference>
<feature type="transmembrane region" description="Helical" evidence="1">
    <location>
        <begin position="212"/>
        <end position="235"/>
    </location>
</feature>
<feature type="transmembrane region" description="Helical" evidence="1">
    <location>
        <begin position="140"/>
        <end position="158"/>
    </location>
</feature>
<gene>
    <name evidence="2" type="ORF">VCUG_01555</name>
</gene>
<accession>L2GTF2</accession>
<reference evidence="3" key="1">
    <citation type="submission" date="2011-03" db="EMBL/GenBank/DDBJ databases">
        <title>The genome sequence of Vavraia culicis strain floridensis.</title>
        <authorList>
            <consortium name="The Broad Institute Genome Sequencing Platform"/>
            <person name="Cuomo C."/>
            <person name="Becnel J."/>
            <person name="Sanscrainte N."/>
            <person name="Young S.K."/>
            <person name="Zeng Q."/>
            <person name="Gargeya S."/>
            <person name="Fitzgerald M."/>
            <person name="Haas B."/>
            <person name="Abouelleil A."/>
            <person name="Alvarado L."/>
            <person name="Arachchi H.M."/>
            <person name="Berlin A."/>
            <person name="Chapman S.B."/>
            <person name="Gearin G."/>
            <person name="Goldberg J."/>
            <person name="Griggs A."/>
            <person name="Gujja S."/>
            <person name="Hansen M."/>
            <person name="Heiman D."/>
            <person name="Howarth C."/>
            <person name="Larimer J."/>
            <person name="Lui A."/>
            <person name="MacDonald P.J.P."/>
            <person name="McCowen C."/>
            <person name="Montmayeur A."/>
            <person name="Murphy C."/>
            <person name="Neiman D."/>
            <person name="Pearson M."/>
            <person name="Priest M."/>
            <person name="Roberts A."/>
            <person name="Saif S."/>
            <person name="Shea T."/>
            <person name="Sisk P."/>
            <person name="Stolte C."/>
            <person name="Sykes S."/>
            <person name="Wortman J."/>
            <person name="Nusbaum C."/>
            <person name="Birren B."/>
        </authorList>
    </citation>
    <scope>NUCLEOTIDE SEQUENCE [LARGE SCALE GENOMIC DNA]</scope>
    <source>
        <strain evidence="3">floridensis</strain>
    </source>
</reference>
<proteinExistence type="predicted"/>
<dbReference type="RefSeq" id="XP_008074573.1">
    <property type="nucleotide sequence ID" value="XM_008076382.1"/>
</dbReference>
<dbReference type="VEuPathDB" id="MicrosporidiaDB:VCUG_01555"/>
<keyword evidence="1" id="KW-0812">Transmembrane</keyword>
<name>L2GTF2_VAVCU</name>
<dbReference type="OMA" id="KHARISI"/>